<evidence type="ECO:0000256" key="8">
    <source>
        <dbReference type="ARBA" id="ARBA00037801"/>
    </source>
</evidence>
<dbReference type="InterPro" id="IPR015260">
    <property type="entry name" value="Syntaxin-6/10/61_N"/>
</dbReference>
<evidence type="ECO:0000256" key="2">
    <source>
        <dbReference type="ARBA" id="ARBA00022448"/>
    </source>
</evidence>
<dbReference type="EMBL" id="HBEY01008916">
    <property type="protein sequence ID" value="CAD8600965.1"/>
    <property type="molecule type" value="Transcribed_RNA"/>
</dbReference>
<dbReference type="CDD" id="cd21443">
    <property type="entry name" value="SNARE_NTD_STX6_STX10"/>
    <property type="match status" value="1"/>
</dbReference>
<feature type="region of interest" description="Disordered" evidence="9">
    <location>
        <begin position="95"/>
        <end position="115"/>
    </location>
</feature>
<keyword evidence="7 10" id="KW-0472">Membrane</keyword>
<keyword evidence="3 10" id="KW-0812">Transmembrane</keyword>
<dbReference type="GO" id="GO:0016020">
    <property type="term" value="C:membrane"/>
    <property type="evidence" value="ECO:0007669"/>
    <property type="project" value="InterPro"/>
</dbReference>
<evidence type="ECO:0000313" key="12">
    <source>
        <dbReference type="EMBL" id="CAD8600965.1"/>
    </source>
</evidence>
<sequence length="279" mass="29786">MQDPFFAVKEEVEHSLTVVRQLHSKWSSLRSSGSRTDEFEWTSSELLSGLRSIDWDLQDLEDTVSIVEGSRQKFQLDDAEVQGRKDFIERTRQQISSMRDEVQGTANSNPAGGYSTHMHKSSVLPGVGAKGKGYGTVKQDDVLVDKAVQPMSSAVGDEILGIEAGLDGSPPSRHRGKKLCLILFLLLGVAGAVSGSISLAGNTPPSSTVVADAVEEVSTAPPAAPPTFEEAANTSAVADSPSSPPAAARVRRLAMLQLLQKRAEARSSSTPDYLGHDSE</sequence>
<dbReference type="Pfam" id="PF09177">
    <property type="entry name" value="STX6_10_61_N"/>
    <property type="match status" value="1"/>
</dbReference>
<evidence type="ECO:0000256" key="7">
    <source>
        <dbReference type="ARBA" id="ARBA00023136"/>
    </source>
</evidence>
<dbReference type="GO" id="GO:0048193">
    <property type="term" value="P:Golgi vesicle transport"/>
    <property type="evidence" value="ECO:0007669"/>
    <property type="project" value="InterPro"/>
</dbReference>
<evidence type="ECO:0000256" key="4">
    <source>
        <dbReference type="ARBA" id="ARBA00022927"/>
    </source>
</evidence>
<organism evidence="12">
    <name type="scientific">Coccolithus braarudii</name>
    <dbReference type="NCBI Taxonomy" id="221442"/>
    <lineage>
        <taxon>Eukaryota</taxon>
        <taxon>Haptista</taxon>
        <taxon>Haptophyta</taxon>
        <taxon>Prymnesiophyceae</taxon>
        <taxon>Coccolithales</taxon>
        <taxon>Coccolithaceae</taxon>
        <taxon>Coccolithus</taxon>
    </lineage>
</organism>
<dbReference type="SUPFAM" id="SSF47661">
    <property type="entry name" value="t-snare proteins"/>
    <property type="match status" value="1"/>
</dbReference>
<evidence type="ECO:0000256" key="6">
    <source>
        <dbReference type="ARBA" id="ARBA00023034"/>
    </source>
</evidence>
<feature type="transmembrane region" description="Helical" evidence="10">
    <location>
        <begin position="179"/>
        <end position="200"/>
    </location>
</feature>
<evidence type="ECO:0000256" key="1">
    <source>
        <dbReference type="ARBA" id="ARBA00009063"/>
    </source>
</evidence>
<dbReference type="AlphaFoldDB" id="A0A7S0L6Q1"/>
<comment type="similarity">
    <text evidence="1">Belongs to the syntaxin family.</text>
</comment>
<dbReference type="InterPro" id="IPR010989">
    <property type="entry name" value="SNARE"/>
</dbReference>
<evidence type="ECO:0000256" key="5">
    <source>
        <dbReference type="ARBA" id="ARBA00022989"/>
    </source>
</evidence>
<evidence type="ECO:0000256" key="9">
    <source>
        <dbReference type="SAM" id="MobiDB-lite"/>
    </source>
</evidence>
<keyword evidence="4" id="KW-0653">Protein transport</keyword>
<reference evidence="12" key="1">
    <citation type="submission" date="2021-01" db="EMBL/GenBank/DDBJ databases">
        <authorList>
            <person name="Corre E."/>
            <person name="Pelletier E."/>
            <person name="Niang G."/>
            <person name="Scheremetjew M."/>
            <person name="Finn R."/>
            <person name="Kale V."/>
            <person name="Holt S."/>
            <person name="Cochrane G."/>
            <person name="Meng A."/>
            <person name="Brown T."/>
            <person name="Cohen L."/>
        </authorList>
    </citation>
    <scope>NUCLEOTIDE SEQUENCE</scope>
    <source>
        <strain evidence="12">PLY182g</strain>
    </source>
</reference>
<protein>
    <recommendedName>
        <fullName evidence="11">Syntaxin 6/10/61 N-terminal domain-containing protein</fullName>
    </recommendedName>
</protein>
<keyword evidence="5 10" id="KW-1133">Transmembrane helix</keyword>
<evidence type="ECO:0000256" key="3">
    <source>
        <dbReference type="ARBA" id="ARBA00022692"/>
    </source>
</evidence>
<keyword evidence="6" id="KW-0333">Golgi apparatus</keyword>
<dbReference type="GO" id="GO:0015031">
    <property type="term" value="P:protein transport"/>
    <property type="evidence" value="ECO:0007669"/>
    <property type="project" value="UniProtKB-KW"/>
</dbReference>
<accession>A0A7S0L6Q1</accession>
<dbReference type="Gene3D" id="1.20.58.90">
    <property type="match status" value="1"/>
</dbReference>
<name>A0A7S0L6Q1_9EUKA</name>
<feature type="domain" description="Syntaxin 6/10/61 N-terminal" evidence="11">
    <location>
        <begin position="3"/>
        <end position="99"/>
    </location>
</feature>
<gene>
    <name evidence="12" type="ORF">CPEL01642_LOCUS4295</name>
</gene>
<dbReference type="GO" id="GO:0005794">
    <property type="term" value="C:Golgi apparatus"/>
    <property type="evidence" value="ECO:0007669"/>
    <property type="project" value="UniProtKB-SubCell"/>
</dbReference>
<feature type="region of interest" description="Disordered" evidence="9">
    <location>
        <begin position="220"/>
        <end position="246"/>
    </location>
</feature>
<evidence type="ECO:0000256" key="10">
    <source>
        <dbReference type="SAM" id="Phobius"/>
    </source>
</evidence>
<comment type="subcellular location">
    <subcellularLocation>
        <location evidence="8">Golgi apparatus</location>
        <location evidence="8">trans-Golgi network membrane</location>
        <topology evidence="8">Single-pass type IV membrane protein</topology>
    </subcellularLocation>
</comment>
<keyword evidence="2" id="KW-0813">Transport</keyword>
<proteinExistence type="inferred from homology"/>
<evidence type="ECO:0000259" key="11">
    <source>
        <dbReference type="Pfam" id="PF09177"/>
    </source>
</evidence>
<dbReference type="FunFam" id="1.20.58.90:FF:000004">
    <property type="entry name" value="Syntaxin 10"/>
    <property type="match status" value="1"/>
</dbReference>